<dbReference type="GO" id="GO:0046872">
    <property type="term" value="F:metal ion binding"/>
    <property type="evidence" value="ECO:0007669"/>
    <property type="project" value="UniProtKB-KW"/>
</dbReference>
<dbReference type="KEGG" id="cap:CLDAP_38880"/>
<feature type="domain" description="PIN" evidence="6">
    <location>
        <begin position="2"/>
        <end position="118"/>
    </location>
</feature>
<dbReference type="HOGENOM" id="CLU_118482_1_0_0"/>
<evidence type="ECO:0000256" key="5">
    <source>
        <dbReference type="ARBA" id="ARBA00022842"/>
    </source>
</evidence>
<dbReference type="InterPro" id="IPR051749">
    <property type="entry name" value="PINc/VapC_TA_RNase"/>
</dbReference>
<dbReference type="Proteomes" id="UP000007880">
    <property type="component" value="Chromosome"/>
</dbReference>
<reference evidence="7 8" key="1">
    <citation type="submission" date="2012-02" db="EMBL/GenBank/DDBJ databases">
        <title>Complete genome sequence of Caldilinea aerophila DSM 14535 (= NBRC 102666).</title>
        <authorList>
            <person name="Oguchi A."/>
            <person name="Hosoyama A."/>
            <person name="Sekine M."/>
            <person name="Fukai R."/>
            <person name="Kato Y."/>
            <person name="Nakamura S."/>
            <person name="Hanada S."/>
            <person name="Yamazaki S."/>
            <person name="Fujita N."/>
        </authorList>
    </citation>
    <scope>NUCLEOTIDE SEQUENCE [LARGE SCALE GENOMIC DNA]</scope>
    <source>
        <strain evidence="8">DSM 14535 / JCM 11387 / NBRC 104270 / STL-6-O1</strain>
    </source>
</reference>
<keyword evidence="3" id="KW-0479">Metal-binding</keyword>
<dbReference type="Pfam" id="PF01850">
    <property type="entry name" value="PIN"/>
    <property type="match status" value="1"/>
</dbReference>
<dbReference type="InterPro" id="IPR002716">
    <property type="entry name" value="PIN_dom"/>
</dbReference>
<evidence type="ECO:0000256" key="1">
    <source>
        <dbReference type="ARBA" id="ARBA00022649"/>
    </source>
</evidence>
<keyword evidence="4" id="KW-0378">Hydrolase</keyword>
<keyword evidence="8" id="KW-1185">Reference proteome</keyword>
<dbReference type="InterPro" id="IPR029060">
    <property type="entry name" value="PIN-like_dom_sf"/>
</dbReference>
<protein>
    <recommendedName>
        <fullName evidence="6">PIN domain-containing protein</fullName>
    </recommendedName>
</protein>
<dbReference type="CDD" id="cd18760">
    <property type="entry name" value="PIN_MtVapC3-like"/>
    <property type="match status" value="1"/>
</dbReference>
<accession>I0I9J0</accession>
<dbReference type="PATRIC" id="fig|926550.5.peg.4187"/>
<evidence type="ECO:0000256" key="2">
    <source>
        <dbReference type="ARBA" id="ARBA00022722"/>
    </source>
</evidence>
<keyword evidence="2" id="KW-0540">Nuclease</keyword>
<dbReference type="Gene3D" id="3.40.50.1010">
    <property type="entry name" value="5'-nuclease"/>
    <property type="match status" value="1"/>
</dbReference>
<dbReference type="OrthoDB" id="9811788at2"/>
<keyword evidence="1" id="KW-1277">Toxin-antitoxin system</keyword>
<dbReference type="EMBL" id="AP012337">
    <property type="protein sequence ID" value="BAM01928.1"/>
    <property type="molecule type" value="Genomic_DNA"/>
</dbReference>
<dbReference type="GO" id="GO:0004540">
    <property type="term" value="F:RNA nuclease activity"/>
    <property type="evidence" value="ECO:0007669"/>
    <property type="project" value="TreeGrafter"/>
</dbReference>
<proteinExistence type="predicted"/>
<dbReference type="eggNOG" id="COG1487">
    <property type="taxonomic scope" value="Bacteria"/>
</dbReference>
<evidence type="ECO:0000313" key="7">
    <source>
        <dbReference type="EMBL" id="BAM01928.1"/>
    </source>
</evidence>
<dbReference type="RefSeq" id="WP_014435148.1">
    <property type="nucleotide sequence ID" value="NC_017079.1"/>
</dbReference>
<dbReference type="GO" id="GO:0016787">
    <property type="term" value="F:hydrolase activity"/>
    <property type="evidence" value="ECO:0007669"/>
    <property type="project" value="UniProtKB-KW"/>
</dbReference>
<dbReference type="SUPFAM" id="SSF88723">
    <property type="entry name" value="PIN domain-like"/>
    <property type="match status" value="1"/>
</dbReference>
<sequence length="131" mass="14985">MILVDSTIWIDYFNGISSPHTDYLDRVLDQTLILVGDLILAEVLQGFRNDADFEQARRALVKFHQVHMVNPSLAVKSAQHFRLLRRKGVTVRKTIDSLIATWCIENNVPLLHHDSDFDGYEAHLGLQVIHP</sequence>
<evidence type="ECO:0000256" key="4">
    <source>
        <dbReference type="ARBA" id="ARBA00022801"/>
    </source>
</evidence>
<evidence type="ECO:0000313" key="8">
    <source>
        <dbReference type="Proteomes" id="UP000007880"/>
    </source>
</evidence>
<name>I0I9J0_CALAS</name>
<gene>
    <name evidence="7" type="ordered locus">CLDAP_38880</name>
</gene>
<evidence type="ECO:0000256" key="3">
    <source>
        <dbReference type="ARBA" id="ARBA00022723"/>
    </source>
</evidence>
<organism evidence="7 8">
    <name type="scientific">Caldilinea aerophila (strain DSM 14535 / JCM 11387 / NBRC 104270 / STL-6-O1)</name>
    <dbReference type="NCBI Taxonomy" id="926550"/>
    <lineage>
        <taxon>Bacteria</taxon>
        <taxon>Bacillati</taxon>
        <taxon>Chloroflexota</taxon>
        <taxon>Caldilineae</taxon>
        <taxon>Caldilineales</taxon>
        <taxon>Caldilineaceae</taxon>
        <taxon>Caldilinea</taxon>
    </lineage>
</organism>
<keyword evidence="5" id="KW-0460">Magnesium</keyword>
<dbReference type="PANTHER" id="PTHR42740">
    <property type="entry name" value="RIBONUCLEASE VAPC3"/>
    <property type="match status" value="1"/>
</dbReference>
<dbReference type="PANTHER" id="PTHR42740:SF1">
    <property type="entry name" value="RIBONUCLEASE VAPC3"/>
    <property type="match status" value="1"/>
</dbReference>
<evidence type="ECO:0000259" key="6">
    <source>
        <dbReference type="Pfam" id="PF01850"/>
    </source>
</evidence>
<dbReference type="AlphaFoldDB" id="I0I9J0"/>
<dbReference type="STRING" id="926550.CLDAP_38880"/>